<reference evidence="1 2" key="1">
    <citation type="submission" date="2023-01" db="EMBL/GenBank/DDBJ databases">
        <title>Halorubrum ezzemoulense from Santa Pola, Spain.</title>
        <authorList>
            <person name="Feng Y."/>
            <person name="Louyakis A.S."/>
            <person name="Gogarten J.P."/>
        </authorList>
    </citation>
    <scope>NUCLEOTIDE SEQUENCE [LARGE SCALE GENOMIC DNA]</scope>
    <source>
        <strain evidence="1 2">AMM015</strain>
    </source>
</reference>
<dbReference type="Proteomes" id="UP001210528">
    <property type="component" value="Unassembled WGS sequence"/>
</dbReference>
<evidence type="ECO:0008006" key="3">
    <source>
        <dbReference type="Google" id="ProtNLM"/>
    </source>
</evidence>
<evidence type="ECO:0000313" key="1">
    <source>
        <dbReference type="EMBL" id="MDB2294257.1"/>
    </source>
</evidence>
<proteinExistence type="predicted"/>
<protein>
    <recommendedName>
        <fullName evidence="3">DUF4145 domain-containing protein</fullName>
    </recommendedName>
</protein>
<dbReference type="EMBL" id="JAQLUK010000074">
    <property type="protein sequence ID" value="MDB2294257.1"/>
    <property type="molecule type" value="Genomic_DNA"/>
</dbReference>
<name>A0ABT4Z7V3_HALEZ</name>
<dbReference type="RefSeq" id="WP_271970671.1">
    <property type="nucleotide sequence ID" value="NZ_JAQLUK010000074.1"/>
</dbReference>
<comment type="caution">
    <text evidence="1">The sequence shown here is derived from an EMBL/GenBank/DDBJ whole genome shotgun (WGS) entry which is preliminary data.</text>
</comment>
<accession>A0ABT4Z7V3</accession>
<gene>
    <name evidence="1" type="ORF">PM085_18770</name>
</gene>
<evidence type="ECO:0000313" key="2">
    <source>
        <dbReference type="Proteomes" id="UP001210528"/>
    </source>
</evidence>
<keyword evidence="2" id="KW-1185">Reference proteome</keyword>
<sequence>MFDEREHPDVFDYLNENGVRGIETEPTHDSSLRELEDLLATYVIHTDEEEIEDYEYRYITTVRIYALIKSCGEMYQKQGEDSRDAFLEDEEVTPDTAYEMADRVGRYTVGNNVMVIYTLGYELVKDLMGDLLLEILDEDIAIEKGEKEFQNQIGKYPQRAQLLGQFDIIDSSHLGTIAEIREHRRDLVHDVERRFDLKMLDDINDLWNIIDVINHLYEKLYDRPAYRFINKD</sequence>
<organism evidence="1 2">
    <name type="scientific">Halorubrum ezzemoulense</name>
    <name type="common">Halorubrum chaoviator</name>
    <dbReference type="NCBI Taxonomy" id="337243"/>
    <lineage>
        <taxon>Archaea</taxon>
        <taxon>Methanobacteriati</taxon>
        <taxon>Methanobacteriota</taxon>
        <taxon>Stenosarchaea group</taxon>
        <taxon>Halobacteria</taxon>
        <taxon>Halobacteriales</taxon>
        <taxon>Haloferacaceae</taxon>
        <taxon>Halorubrum</taxon>
    </lineage>
</organism>